<dbReference type="InterPro" id="IPR013665">
    <property type="entry name" value="Sfi1_dom"/>
</dbReference>
<dbReference type="Pfam" id="PF08457">
    <property type="entry name" value="Sfi1"/>
    <property type="match status" value="1"/>
</dbReference>
<proteinExistence type="predicted"/>
<dbReference type="AlphaFoldDB" id="A0AAN6Z9Q4"/>
<reference evidence="3" key="1">
    <citation type="journal article" date="2023" name="Mol. Phylogenet. Evol.">
        <title>Genome-scale phylogeny and comparative genomics of the fungal order Sordariales.</title>
        <authorList>
            <person name="Hensen N."/>
            <person name="Bonometti L."/>
            <person name="Westerberg I."/>
            <person name="Brannstrom I.O."/>
            <person name="Guillou S."/>
            <person name="Cros-Aarteil S."/>
            <person name="Calhoun S."/>
            <person name="Haridas S."/>
            <person name="Kuo A."/>
            <person name="Mondo S."/>
            <person name="Pangilinan J."/>
            <person name="Riley R."/>
            <person name="LaButti K."/>
            <person name="Andreopoulos B."/>
            <person name="Lipzen A."/>
            <person name="Chen C."/>
            <person name="Yan M."/>
            <person name="Daum C."/>
            <person name="Ng V."/>
            <person name="Clum A."/>
            <person name="Steindorff A."/>
            <person name="Ohm R.A."/>
            <person name="Martin F."/>
            <person name="Silar P."/>
            <person name="Natvig D.O."/>
            <person name="Lalanne C."/>
            <person name="Gautier V."/>
            <person name="Ament-Velasquez S.L."/>
            <person name="Kruys A."/>
            <person name="Hutchinson M.I."/>
            <person name="Powell A.J."/>
            <person name="Barry K."/>
            <person name="Miller A.N."/>
            <person name="Grigoriev I.V."/>
            <person name="Debuchy R."/>
            <person name="Gladieux P."/>
            <person name="Hiltunen Thoren M."/>
            <person name="Johannesson H."/>
        </authorList>
    </citation>
    <scope>NUCLEOTIDE SEQUENCE</scope>
    <source>
        <strain evidence="3">CBS 123565</strain>
    </source>
</reference>
<feature type="domain" description="Sfi1 spindle body" evidence="2">
    <location>
        <begin position="336"/>
        <end position="898"/>
    </location>
</feature>
<sequence length="1059" mass="121807">MVPQSSLPVRDGRADYPSSFLGNSQIHESYSDEDIELVHAIVTLAESIYPTLPERERLPTNALFLAAEDILPQRGYDSENAPSHISRLIFKIGGQRSGETLGDKFKSVLEGIGIKLEFVPSSPEARPPSAASLTFTDDTGHFDTGLPRLQRRRHSDAARPGERHELSDETTYELPPLAHSRPQSRSVSFLDRGAPSIHDFARNYPARHNAGVPGFGVIKERPASSSTAANTDLIHPSTPSDNGFDAVHMPRFSHEELPTVDIEDLETKLAQLRKQEDQDLLRGVLGSWHAIACQTKQKNEQLESLAVDYDNNDLLDEVLGIWNEEAYLAEEQRLKAEAAAKYQVYVAKMEKRATRTYEIFTIHNVLENWLDRAQEQVERTALARRHIVRKRTFEGWRDQHLEDEAKVKNFILEGALQKWSQVALHHEVRHRVAEHWHDQQLCNQALDTMWKGSKEQLADDFYISSLAEECLDTWADKARHARAEYQVAAALDERLLLDEAVNIWQEETEALQDNAYETTRQFLILGVRKNIDHWQEQARLQTLLKQFNATDQEATKRQVLEAWQGAFQDAKCNTALADAFVVQEPVDHWEREMKLKLFIERDEYETKIAVLNRWSLEEKLAWYKRHLESRTKKDTLNTFLAAARQVRSTRERQEQEADHVDAYYTQSDVVDTWLTETDKMWRQGQNADLVSLYRTTRPCVEHWRERCRETVARGSYYKRRADKHRSRSIVNGVLDKWPAIAETARRERMMASLRQFRRKYKVDLAQSCLDKWLGATADAIDAGRDAHNINLHYKREDVNGYLDHWNDTAQKAQDIQQVAADAELEVYFGKWQGQLHEVQDNMQDAVEYDAEQTRTRCVEKWEFQTLRQAGKRHMAATIQDRNEKRLCRQILDDWQQKAVPEAAPRIDPRHSTLSRRSIRQQLARSSVGGYRPQRSAYPQTPQVTVSRLGRSAGRRESTHFATRSFRALGPMAEFDDESFAPDAENNDPGFMSTPTKWTGSARPLGYRPHTALTNNTTTPSAILPSPYERELRQAHYGVGPKRGVEFADISENSAEDLYR</sequence>
<evidence type="ECO:0000313" key="4">
    <source>
        <dbReference type="Proteomes" id="UP001304895"/>
    </source>
</evidence>
<feature type="compositionally biased region" description="Basic and acidic residues" evidence="1">
    <location>
        <begin position="155"/>
        <end position="167"/>
    </location>
</feature>
<organism evidence="3 4">
    <name type="scientific">Trichocladium antarcticum</name>
    <dbReference type="NCBI Taxonomy" id="1450529"/>
    <lineage>
        <taxon>Eukaryota</taxon>
        <taxon>Fungi</taxon>
        <taxon>Dikarya</taxon>
        <taxon>Ascomycota</taxon>
        <taxon>Pezizomycotina</taxon>
        <taxon>Sordariomycetes</taxon>
        <taxon>Sordariomycetidae</taxon>
        <taxon>Sordariales</taxon>
        <taxon>Chaetomiaceae</taxon>
        <taxon>Trichocladium</taxon>
    </lineage>
</organism>
<dbReference type="Proteomes" id="UP001304895">
    <property type="component" value="Unassembled WGS sequence"/>
</dbReference>
<name>A0AAN6Z9Q4_9PEZI</name>
<protein>
    <submittedName>
        <fullName evidence="3">Sfi1-domain-containing protein</fullName>
    </submittedName>
</protein>
<accession>A0AAN6Z9Q4</accession>
<feature type="region of interest" description="Disordered" evidence="1">
    <location>
        <begin position="979"/>
        <end position="1023"/>
    </location>
</feature>
<keyword evidence="4" id="KW-1185">Reference proteome</keyword>
<dbReference type="EMBL" id="MU853438">
    <property type="protein sequence ID" value="KAK4130297.1"/>
    <property type="molecule type" value="Genomic_DNA"/>
</dbReference>
<evidence type="ECO:0000313" key="3">
    <source>
        <dbReference type="EMBL" id="KAK4130297.1"/>
    </source>
</evidence>
<evidence type="ECO:0000259" key="2">
    <source>
        <dbReference type="Pfam" id="PF08457"/>
    </source>
</evidence>
<feature type="compositionally biased region" description="Polar residues" evidence="1">
    <location>
        <begin position="936"/>
        <end position="945"/>
    </location>
</feature>
<reference evidence="3" key="2">
    <citation type="submission" date="2023-05" db="EMBL/GenBank/DDBJ databases">
        <authorList>
            <consortium name="Lawrence Berkeley National Laboratory"/>
            <person name="Steindorff A."/>
            <person name="Hensen N."/>
            <person name="Bonometti L."/>
            <person name="Westerberg I."/>
            <person name="Brannstrom I.O."/>
            <person name="Guillou S."/>
            <person name="Cros-Aarteil S."/>
            <person name="Calhoun S."/>
            <person name="Haridas S."/>
            <person name="Kuo A."/>
            <person name="Mondo S."/>
            <person name="Pangilinan J."/>
            <person name="Riley R."/>
            <person name="Labutti K."/>
            <person name="Andreopoulos B."/>
            <person name="Lipzen A."/>
            <person name="Chen C."/>
            <person name="Yanf M."/>
            <person name="Daum C."/>
            <person name="Ng V."/>
            <person name="Clum A."/>
            <person name="Ohm R."/>
            <person name="Martin F."/>
            <person name="Silar P."/>
            <person name="Natvig D."/>
            <person name="Lalanne C."/>
            <person name="Gautier V."/>
            <person name="Ament-Velasquez S.L."/>
            <person name="Kruys A."/>
            <person name="Hutchinson M.I."/>
            <person name="Powell A.J."/>
            <person name="Barry K."/>
            <person name="Miller A.N."/>
            <person name="Grigoriev I.V."/>
            <person name="Debuchy R."/>
            <person name="Gladieux P."/>
            <person name="Thoren M.H."/>
            <person name="Johannesson H."/>
        </authorList>
    </citation>
    <scope>NUCLEOTIDE SEQUENCE</scope>
    <source>
        <strain evidence="3">CBS 123565</strain>
    </source>
</reference>
<feature type="region of interest" description="Disordered" evidence="1">
    <location>
        <begin position="120"/>
        <end position="187"/>
    </location>
</feature>
<evidence type="ECO:0000256" key="1">
    <source>
        <dbReference type="SAM" id="MobiDB-lite"/>
    </source>
</evidence>
<feature type="compositionally biased region" description="Low complexity" evidence="1">
    <location>
        <begin position="120"/>
        <end position="145"/>
    </location>
</feature>
<comment type="caution">
    <text evidence="3">The sequence shown here is derived from an EMBL/GenBank/DDBJ whole genome shotgun (WGS) entry which is preliminary data.</text>
</comment>
<gene>
    <name evidence="3" type="ORF">BT67DRAFT_225274</name>
</gene>
<feature type="region of interest" description="Disordered" evidence="1">
    <location>
        <begin position="923"/>
        <end position="958"/>
    </location>
</feature>
<feature type="compositionally biased region" description="Polar residues" evidence="1">
    <location>
        <begin position="1011"/>
        <end position="1020"/>
    </location>
</feature>